<dbReference type="Gene3D" id="3.40.50.12780">
    <property type="entry name" value="N-terminal domain of ligase-like"/>
    <property type="match status" value="1"/>
</dbReference>
<keyword evidence="4" id="KW-1185">Reference proteome</keyword>
<comment type="caution">
    <text evidence="3">The sequence shown here is derived from an EMBL/GenBank/DDBJ whole genome shotgun (WGS) entry which is preliminary data.</text>
</comment>
<dbReference type="Pfam" id="PF00501">
    <property type="entry name" value="AMP-binding"/>
    <property type="match status" value="1"/>
</dbReference>
<dbReference type="Proteomes" id="UP001526201">
    <property type="component" value="Unassembled WGS sequence"/>
</dbReference>
<dbReference type="SUPFAM" id="SSF56801">
    <property type="entry name" value="Acetyl-CoA synthetase-like"/>
    <property type="match status" value="1"/>
</dbReference>
<dbReference type="InterPro" id="IPR000873">
    <property type="entry name" value="AMP-dep_synth/lig_dom"/>
</dbReference>
<reference evidence="3 4" key="1">
    <citation type="journal article" date="2022" name="BMC Genomics">
        <title>Comparative genome analysis of mycobacteria focusing on tRNA and non-coding RNA.</title>
        <authorList>
            <person name="Behra P.R.K."/>
            <person name="Pettersson B.M.F."/>
            <person name="Ramesh M."/>
            <person name="Das S."/>
            <person name="Dasgupta S."/>
            <person name="Kirsebom L.A."/>
        </authorList>
    </citation>
    <scope>NUCLEOTIDE SEQUENCE [LARGE SCALE GENOMIC DNA]</scope>
    <source>
        <strain evidence="3 4">DSM 44078</strain>
    </source>
</reference>
<accession>A0ABT3C8B3</accession>
<evidence type="ECO:0000259" key="2">
    <source>
        <dbReference type="Pfam" id="PF13193"/>
    </source>
</evidence>
<evidence type="ECO:0000313" key="3">
    <source>
        <dbReference type="EMBL" id="MCV7225681.1"/>
    </source>
</evidence>
<evidence type="ECO:0000313" key="4">
    <source>
        <dbReference type="Proteomes" id="UP001526201"/>
    </source>
</evidence>
<feature type="domain" description="AMP-binding enzyme C-terminal" evidence="2">
    <location>
        <begin position="417"/>
        <end position="495"/>
    </location>
</feature>
<dbReference type="InterPro" id="IPR042099">
    <property type="entry name" value="ANL_N_sf"/>
</dbReference>
<dbReference type="RefSeq" id="WP_264066473.1">
    <property type="nucleotide sequence ID" value="NZ_JACKTY010000018.1"/>
</dbReference>
<dbReference type="PANTHER" id="PTHR24096">
    <property type="entry name" value="LONG-CHAIN-FATTY-ACID--COA LIGASE"/>
    <property type="match status" value="1"/>
</dbReference>
<dbReference type="Gene3D" id="3.30.300.30">
    <property type="match status" value="1"/>
</dbReference>
<sequence>MQIREHAAVSPDKPAIAMYPSGTVVTFGELEARANQLAHYFRQAGLVEGDAVAILMENNEHFHTAMWAARRSGLYYVPINTHLTAAEAAYIIDNSNAKGIVGSAKLADTLAKLGDELPGGLPPVLLVAGGHLDGWQSYPDCVADQPVTPIDDEIEGDLLQYSSGTTGRPKGIKRALPHVHPSESPGLMSALVSFWMHPDAVYLSPAPLYHTAPSVWSMQTQAGGITTVVMEKFDAAGALDAIAKHRVTHGQFVPVMFTRMLKLPDDVRTSYDVSSLERVMHAAAPCPVEIKKQMIDWWGPIVDEYYASSEAHGSTLIGAEDWLTHPGSVGRPMAGNLHILDEDGNELPPGQAGEIYFEGGVDFEYLNDPDKTAKSRDTRGWKTVGDIGYVDEEGYLYLTDRRHHMIISGGVNIYPQEAENLLVTHPKVMDAAVFGIPDEEMGQSVKGVVQTVDPADATEDFARELLDWLRDRLAHYKCPRSIAFEAQLPRTDTGKLYKQGLIAKYS</sequence>
<dbReference type="EMBL" id="JACKTY010000018">
    <property type="protein sequence ID" value="MCV7225681.1"/>
    <property type="molecule type" value="Genomic_DNA"/>
</dbReference>
<dbReference type="InterPro" id="IPR025110">
    <property type="entry name" value="AMP-bd_C"/>
</dbReference>
<organism evidence="3 4">
    <name type="scientific">Mycolicibacterium komossense</name>
    <dbReference type="NCBI Taxonomy" id="1779"/>
    <lineage>
        <taxon>Bacteria</taxon>
        <taxon>Bacillati</taxon>
        <taxon>Actinomycetota</taxon>
        <taxon>Actinomycetes</taxon>
        <taxon>Mycobacteriales</taxon>
        <taxon>Mycobacteriaceae</taxon>
        <taxon>Mycolicibacterium</taxon>
    </lineage>
</organism>
<dbReference type="InterPro" id="IPR020845">
    <property type="entry name" value="AMP-binding_CS"/>
</dbReference>
<evidence type="ECO:0000259" key="1">
    <source>
        <dbReference type="Pfam" id="PF00501"/>
    </source>
</evidence>
<feature type="domain" description="AMP-dependent synthetase/ligase" evidence="1">
    <location>
        <begin position="4"/>
        <end position="359"/>
    </location>
</feature>
<protein>
    <submittedName>
        <fullName evidence="3">Acyl-CoA synthetase</fullName>
    </submittedName>
</protein>
<dbReference type="CDD" id="cd05929">
    <property type="entry name" value="BACL_like"/>
    <property type="match status" value="1"/>
</dbReference>
<proteinExistence type="predicted"/>
<dbReference type="NCBIfam" id="NF038341">
    <property type="entry name" value="ligase_FadD4"/>
    <property type="match status" value="1"/>
</dbReference>
<dbReference type="Pfam" id="PF13193">
    <property type="entry name" value="AMP-binding_C"/>
    <property type="match status" value="1"/>
</dbReference>
<gene>
    <name evidence="3" type="ORF">H7J73_06500</name>
</gene>
<dbReference type="PROSITE" id="PS00455">
    <property type="entry name" value="AMP_BINDING"/>
    <property type="match status" value="1"/>
</dbReference>
<dbReference type="PANTHER" id="PTHR24096:SF323">
    <property type="entry name" value="BLR3536 PROTEIN"/>
    <property type="match status" value="1"/>
</dbReference>
<name>A0ABT3C8B3_9MYCO</name>
<dbReference type="InterPro" id="IPR045851">
    <property type="entry name" value="AMP-bd_C_sf"/>
</dbReference>